<reference evidence="2" key="1">
    <citation type="submission" date="2023-07" db="EMBL/GenBank/DDBJ databases">
        <authorList>
            <person name="Kim M.K."/>
        </authorList>
    </citation>
    <scope>NUCLEOTIDE SEQUENCE</scope>
    <source>
        <strain evidence="2">CA1-15</strain>
    </source>
</reference>
<dbReference type="Proteomes" id="UP001176468">
    <property type="component" value="Unassembled WGS sequence"/>
</dbReference>
<comment type="caution">
    <text evidence="2">The sequence shown here is derived from an EMBL/GenBank/DDBJ whole genome shotgun (WGS) entry which is preliminary data.</text>
</comment>
<accession>A0ABT9A2A4</accession>
<evidence type="ECO:0000256" key="1">
    <source>
        <dbReference type="SAM" id="MobiDB-lite"/>
    </source>
</evidence>
<dbReference type="EMBL" id="JAUQSZ010000012">
    <property type="protein sequence ID" value="MDO7843971.1"/>
    <property type="molecule type" value="Genomic_DNA"/>
</dbReference>
<protein>
    <submittedName>
        <fullName evidence="2">Uncharacterized protein</fullName>
    </submittedName>
</protein>
<proteinExistence type="predicted"/>
<keyword evidence="3" id="KW-1185">Reference proteome</keyword>
<gene>
    <name evidence="2" type="ORF">Q5H94_16710</name>
</gene>
<dbReference type="RefSeq" id="WP_304562420.1">
    <property type="nucleotide sequence ID" value="NZ_JAUQSZ010000012.1"/>
</dbReference>
<evidence type="ECO:0000313" key="3">
    <source>
        <dbReference type="Proteomes" id="UP001176468"/>
    </source>
</evidence>
<organism evidence="2 3">
    <name type="scientific">Sphingomonas immobilis</name>
    <dbReference type="NCBI Taxonomy" id="3063997"/>
    <lineage>
        <taxon>Bacteria</taxon>
        <taxon>Pseudomonadati</taxon>
        <taxon>Pseudomonadota</taxon>
        <taxon>Alphaproteobacteria</taxon>
        <taxon>Sphingomonadales</taxon>
        <taxon>Sphingomonadaceae</taxon>
        <taxon>Sphingomonas</taxon>
    </lineage>
</organism>
<name>A0ABT9A2A4_9SPHN</name>
<feature type="compositionally biased region" description="Pro residues" evidence="1">
    <location>
        <begin position="97"/>
        <end position="121"/>
    </location>
</feature>
<sequence>MAWGDTLNDAWNAATDTAQRAANLIADTAQAAYDAAAAAGMKVLDAANRYIDKALEAIIGVIEWAWDLISSVFSPHPGGGVVVPCHTPIDPHGGGDPPHPTPPPPGPTPPPKPAPVPPPKPPVDDYNIVSVDWLDGDDATIISDPTQYVNLPRDAKWLPDSDIPNIDRLGIHPRFIVKFDKPVNVGFQWRIVQTPGMSPAYTTGANHEETRNSHFKASSKTWTSGSVRNGVGIITAAQLVAGGGYQFQIEARDDKKQVVMTGIITTKRLFWYVALPMTGLANALSDFSAVEAEFAKHHMIMKKLPDLPVAHQENIGSRAEQTILENNVTAAIAGDAKASTKAPYLLRLTFTDFLAVKNPNKPQVMTNVPVGPSAGSAFMETTAVGLLPGDGLDTRSLWQKIVTGESWFVSASYQANRPAPGRPRPAAIPIPPDKVAPGTAADDAQSLEIDVSGLPAGTGTITVHVNLVDRWRAGLALGGAANICVCTRAIWQDQTLAEQAGTAIHEIGHKVHMVAAGTGIQPDKVATQYTGHGHAGPHCFNGAPAGEANYATTPNTNASICVMFGTINGHNEFCANCAPAMKKVDLGRGF</sequence>
<evidence type="ECO:0000313" key="2">
    <source>
        <dbReference type="EMBL" id="MDO7843971.1"/>
    </source>
</evidence>
<feature type="region of interest" description="Disordered" evidence="1">
    <location>
        <begin position="83"/>
        <end position="122"/>
    </location>
</feature>